<dbReference type="EMBL" id="CP116346">
    <property type="protein sequence ID" value="WIT12110.1"/>
    <property type="molecule type" value="Genomic_DNA"/>
</dbReference>
<evidence type="ECO:0000259" key="2">
    <source>
        <dbReference type="PROSITE" id="PS51464"/>
    </source>
</evidence>
<dbReference type="PANTHER" id="PTHR32502:SF3">
    <property type="entry name" value="D-GALACTOSAMINE-6-PHOSPHATE DEAMINASE AGAS-RELATED"/>
    <property type="match status" value="1"/>
</dbReference>
<dbReference type="Gene3D" id="3.40.50.10490">
    <property type="entry name" value="Glucose-6-phosphate isomerase like protein, domain 1"/>
    <property type="match status" value="2"/>
</dbReference>
<dbReference type="KEGG" id="pais:PFX98_00465"/>
<dbReference type="InterPro" id="IPR001347">
    <property type="entry name" value="SIS_dom"/>
</dbReference>
<dbReference type="GO" id="GO:1901135">
    <property type="term" value="P:carbohydrate derivative metabolic process"/>
    <property type="evidence" value="ECO:0007669"/>
    <property type="project" value="InterPro"/>
</dbReference>
<dbReference type="SUPFAM" id="SSF53697">
    <property type="entry name" value="SIS domain"/>
    <property type="match status" value="1"/>
</dbReference>
<dbReference type="InterPro" id="IPR035466">
    <property type="entry name" value="GlmS/AgaS_SIS"/>
</dbReference>
<dbReference type="InterPro" id="IPR050303">
    <property type="entry name" value="GatZ_KbaZ_carbometab"/>
</dbReference>
<dbReference type="PANTHER" id="PTHR32502">
    <property type="entry name" value="N-ACETYLGALACTOSAMINE PERMEASE II COMPONENT-RELATED"/>
    <property type="match status" value="1"/>
</dbReference>
<proteinExistence type="predicted"/>
<dbReference type="GO" id="GO:0097367">
    <property type="term" value="F:carbohydrate derivative binding"/>
    <property type="evidence" value="ECO:0007669"/>
    <property type="project" value="InterPro"/>
</dbReference>
<keyword evidence="1" id="KW-0677">Repeat</keyword>
<protein>
    <submittedName>
        <fullName evidence="3">SIS domain-containing protein</fullName>
    </submittedName>
</protein>
<dbReference type="RefSeq" id="WP_285233200.1">
    <property type="nucleotide sequence ID" value="NZ_CP116346.1"/>
</dbReference>
<evidence type="ECO:0000313" key="4">
    <source>
        <dbReference type="Proteomes" id="UP001177769"/>
    </source>
</evidence>
<evidence type="ECO:0000313" key="3">
    <source>
        <dbReference type="EMBL" id="WIT12110.1"/>
    </source>
</evidence>
<evidence type="ECO:0000256" key="1">
    <source>
        <dbReference type="ARBA" id="ARBA00022737"/>
    </source>
</evidence>
<dbReference type="PROSITE" id="PS51464">
    <property type="entry name" value="SIS"/>
    <property type="match status" value="2"/>
</dbReference>
<gene>
    <name evidence="3" type="ORF">PFX98_00465</name>
</gene>
<reference evidence="3" key="1">
    <citation type="submission" date="2023-01" db="EMBL/GenBank/DDBJ databases">
        <title>Whole genome sequence of Paucibacter sp. S2-9 isolated from pond sediment.</title>
        <authorList>
            <person name="Jung J.Y."/>
        </authorList>
    </citation>
    <scope>NUCLEOTIDE SEQUENCE</scope>
    <source>
        <strain evidence="3">S2-9</strain>
    </source>
</reference>
<name>A0AA95SPA5_9BURK</name>
<dbReference type="CDD" id="cd05008">
    <property type="entry name" value="SIS_GlmS_GlmD_1"/>
    <property type="match status" value="1"/>
</dbReference>
<sequence>MNDTNALLHRSAEAWQGIGGLATAQEIAQQPAVWRELAAGLQAGRAGIEAFLADWLQQPGHLVILTGAGSSAYVGEIVADTLNAAWPAEVRAIASTSLLSHPELYLRRERPTLLVSFARSGNSPESLATVELLRGRVAAPLRFLNISCNAEGELVRGNAQQADTLNLLMPAASCDRGFAMTSSFTSMLLAALTVFDPGAWPARLQRLELLAAQAELALRDWAPGLMNLGGQAFERIVYLGSGPLEALAKEAALKVLELTSGRSLSLANTPLGFRHGPKSALNAQSLVVLFHSAGALARRYEQDLLDELRRERVAGHIVSVGPAGSDLAADGQAWTLAAAALAGLGDAWLAPLWLLMAQQLALHQSARLGLTPDNPFPDGTVNRVVQGVTIHHAHVEH</sequence>
<dbReference type="AlphaFoldDB" id="A0AA95SPA5"/>
<dbReference type="GO" id="GO:0005886">
    <property type="term" value="C:plasma membrane"/>
    <property type="evidence" value="ECO:0007669"/>
    <property type="project" value="TreeGrafter"/>
</dbReference>
<dbReference type="InterPro" id="IPR046348">
    <property type="entry name" value="SIS_dom_sf"/>
</dbReference>
<dbReference type="Proteomes" id="UP001177769">
    <property type="component" value="Chromosome"/>
</dbReference>
<dbReference type="GO" id="GO:0009401">
    <property type="term" value="P:phosphoenolpyruvate-dependent sugar phosphotransferase system"/>
    <property type="evidence" value="ECO:0007669"/>
    <property type="project" value="TreeGrafter"/>
</dbReference>
<feature type="domain" description="SIS" evidence="2">
    <location>
        <begin position="225"/>
        <end position="375"/>
    </location>
</feature>
<organism evidence="3 4">
    <name type="scientific">Paucibacter sediminis</name>
    <dbReference type="NCBI Taxonomy" id="3019553"/>
    <lineage>
        <taxon>Bacteria</taxon>
        <taxon>Pseudomonadati</taxon>
        <taxon>Pseudomonadota</taxon>
        <taxon>Betaproteobacteria</taxon>
        <taxon>Burkholderiales</taxon>
        <taxon>Sphaerotilaceae</taxon>
        <taxon>Roseateles</taxon>
    </lineage>
</organism>
<keyword evidence="4" id="KW-1185">Reference proteome</keyword>
<feature type="domain" description="SIS" evidence="2">
    <location>
        <begin position="52"/>
        <end position="222"/>
    </location>
</feature>
<accession>A0AA95SPA5</accession>